<feature type="compositionally biased region" description="Low complexity" evidence="5">
    <location>
        <begin position="113"/>
        <end position="129"/>
    </location>
</feature>
<keyword evidence="6" id="KW-0812">Transmembrane</keyword>
<dbReference type="InterPro" id="IPR022038">
    <property type="entry name" value="Ig-like_bact"/>
</dbReference>
<dbReference type="Proteomes" id="UP001597188">
    <property type="component" value="Unassembled WGS sequence"/>
</dbReference>
<feature type="domain" description="Gram-positive cocci surface proteins LPxTG" evidence="8">
    <location>
        <begin position="2668"/>
        <end position="2704"/>
    </location>
</feature>
<dbReference type="Gene3D" id="2.60.40.10">
    <property type="entry name" value="Immunoglobulins"/>
    <property type="match status" value="12"/>
</dbReference>
<feature type="region of interest" description="Disordered" evidence="5">
    <location>
        <begin position="2545"/>
        <end position="2578"/>
    </location>
</feature>
<evidence type="ECO:0000256" key="5">
    <source>
        <dbReference type="SAM" id="MobiDB-lite"/>
    </source>
</evidence>
<keyword evidence="1" id="KW-0134">Cell wall</keyword>
<dbReference type="InterPro" id="IPR032179">
    <property type="entry name" value="Cry22Aa_Ig-like"/>
</dbReference>
<evidence type="ECO:0000313" key="10">
    <source>
        <dbReference type="Proteomes" id="UP001597188"/>
    </source>
</evidence>
<sequence length="2704" mass="280302">MRHTQRLTSTTSPKVHYKMYKKGRFWLFAGIAVLTWQLSSPSAQADTDESSNSEADTSSTTSASQLSQSSVVLSSSSSSSSSQQSSTSSSSSSSNSSSSQDSSTSDGTNDGNATATTKATQTSSRSQTTENNDSDGQTAQKVGSSTTSSSSTLSSTSSSSSASSESSNSISETSSSDTSNTLTNAGQQSTDNSKTPTDQSAGTTDINQLTNVQSITDDLTADSSNQLLGANLMMSRLAMPVAANLTLGGTLTDRASLLRSAAATAATTVASGAFKAGATWVLDSDGVLTITGNGGGLDDTVFNAGTGNSASPWAAYATQIKSVVFDGPVKAAANSSDLFTNMTNLTTVENANNFDTSTATSLFQMFRGDTALTSINVSNWDTSKVTNMADMFNDTAALTTLDVSGWQTGNVTNIANMFWGDAALTTLDVSKWDTSKVTDMAYAFYNNKALATLDVSNWQTGQMTDMAYAFTNDSSLTTLDVSGWDTANVTNMNRLFNGDSGLTTIDVSNWNTGKVGTAPIDTSIALSLPGMAYMFAGDKALTSLGTLGTTNWDTSHVQDMQWMFEGDGNLGTVEVSNWNTGNVTNMAYMFGMAGISNKVLTSLDVSKWNTSKVTQMQSMFNSDSALATLDVSGWDTSKVTNMNSMFSNDSALTALDVSGWNTGSVKDLSATFSGVSKVKVLDVSNWNTANVTTLGNTFYNDSGISKLDVSKWNTSQVTSMSETFGGVTGVATFDVKNWDTSNVTTMHYMFYRTSKNVNGVATGLETLDLSSWNTKKVTDMTYMFTYDAALTNANLTGLVDGSAVTLNHMFDSAAVVNVTGLDTWDTSKATSMAYMFASATTGTTLDLSKWQTAAVTDMTGMFANNQNKTLENLDLSNFTMSDSTKISNMLASLASLKTISLGKNTLLSNSTGNAGLRELVPTEAYTDRWVNNEKALNTTDSLTTLYSSPATAVADTYTIQTNQTKLVPADAITITVNPALTGTAATWQASQGLTTAIDYYGDPLDPATLATVTKDGNAYTGTTIDLTTNAAAGVYQILYSYTDPSLTRGATTMVGTTVTVLANQASFKVNPTATVIAGDPAWTPANDFVSATDVDGTSLKYTDLTNLTVTYTNADNQAVTEAAVLSNPGAYTVTYAFDDSQGNPQTATTALTVAANQAGLTATDTALYTTDTWRPDAGLVATEPDGTKVNTTNGVTYTITDQTTGTAVTSLDTTKPGTYTVDYQFTDTQGKTWSKAVTVTVKDGTAAVDTGDDQTLYTGNQYVPSPVSAVNADGSEVKTGLTTTIKDAATGQPVSAIETTKAGTYIVTTSFVDQNGQTQSGASKVTIVDNSGAATPGIDQKLYTGDAYVPSSASAKYADGLAVAAKDITTTITDTTTNTPVAAIDTNKAGNYTITTSFTDKSGAVQSGTSTVTIVDSRGAIQPGTDQTLYTGNDYTPSEVVAKYADGSSVAPGDLTTTIKNAANEPVSSIDTAQAGTYTVTTSFTDQSGKVQSGTSTVTIVDNSDVVKSGPDQTLYTGNDYTQNKVSATYANGDTVAPADLTTTIIDATTGNEVAAIDTGKAGVYKVITSFTDQNGKTQSGTSKVTIVDNSGAVQPGANQTLYTGNTYTPSAVVAKYADGSTVASDKVTTTIKNAANETVSSIDTTQAGTYTVTTSFTDQSGKVQSGTSTVTIVNNTSAVQTGANQTLYTGDDYTPSAILAKYADGTTVATNQLTTTIVDATTGDSVAAIDTKKAGNYIVTTSFTDQNGKTQSGSSTVTIVDNSGAVKPGTNQTLYTGNTYTPSTVVVTYADGSTVASDKLTTTIKNAANEPVSAIDMTRAGTYTVTTSFTDQNGKVQSGTSTVTIVDNSDAVQPGTDQTLYTGNTYTPSAVTATYADGSSVAADKLTTTITDNATKQMVSTIDTTKPGSYTVMTQFTDQNGQIQSGTSQVTIVTNTSAVDAGTGQTLYQGDTYTANTVSATYADGHKVPANELTTTITKDGQSVAAVTPDQAGTYTITTSFTDRNGKVQTGQSTVTIKPTAGAITAGADQTLYVGDTYQASAVTAINADGTPADASVVTTTYTRDGQPVTGVDSSVSGQYVITSTFNDGHGQNLTTSSTVTVKALTGTIQANDATLYVGDTTWEPSHSLVSATDSADMDVTAQVVTTIKTAAGTIVSALDTSTPGTYQVTYSFKDVNGQTKSKTIAVTIVAASDAIRLADKTSFVVGDTWTPITNLTAATDIDGSDATAKVTYQVTQNGQVVSDVDMQQAGTYEVTYQFTNQQGQVTRQTQTVTVNASQAAITLTGQTAIPAGSTWTPAENLAKVTNTDGSSVDASQVTVNITKDGQPVTSVDTSKVGTYVVTYSFTNQQGQLTTQSQTVTVAANQAVISLTPRTTIVAGSTWTPTANLARVTDVDGTPVAADQVAIKVTKAGQPVSGVDTKQAGTYVVTYQFTNQLGVVTTASQTITVVANQAVLTVMPTVAVTAGTTWQPVSAILSAVNTDGSTINPNSLMVTVTKNGQPVATTATMTAGTYVVTYSFVDATGQTQRAQTTVTVTATAPTGQTDVPTTTKPVTKPATNGTATAVIKPTKPTSTKPKVSVVPVVKADTNATWVGNTLRLAPQPRPTDQPAKLVKPIDTGTTVSDTKATTETTQNAAITVVPVKSAIKTVKSSTTAQDSAKAGAKTLPQTDETSATTPTLAGSLLLAFSSLLGVLGLAERKRR</sequence>
<evidence type="ECO:0000256" key="6">
    <source>
        <dbReference type="SAM" id="Phobius"/>
    </source>
</evidence>
<dbReference type="NCBIfam" id="TIGR02167">
    <property type="entry name" value="Liste_lipo_26"/>
    <property type="match status" value="15"/>
</dbReference>
<gene>
    <name evidence="9" type="ORF">ACFQ5L_07790</name>
</gene>
<evidence type="ECO:0000259" key="8">
    <source>
        <dbReference type="PROSITE" id="PS50847"/>
    </source>
</evidence>
<comment type="caution">
    <text evidence="9">The sequence shown here is derived from an EMBL/GenBank/DDBJ whole genome shotgun (WGS) entry which is preliminary data.</text>
</comment>
<evidence type="ECO:0000256" key="3">
    <source>
        <dbReference type="ARBA" id="ARBA00022729"/>
    </source>
</evidence>
<dbReference type="InterPro" id="IPR019931">
    <property type="entry name" value="LPXTG_anchor"/>
</dbReference>
<evidence type="ECO:0000256" key="2">
    <source>
        <dbReference type="ARBA" id="ARBA00022525"/>
    </source>
</evidence>
<dbReference type="PROSITE" id="PS50847">
    <property type="entry name" value="GRAM_POS_ANCHORING"/>
    <property type="match status" value="1"/>
</dbReference>
<evidence type="ECO:0000256" key="1">
    <source>
        <dbReference type="ARBA" id="ARBA00022512"/>
    </source>
</evidence>
<dbReference type="RefSeq" id="WP_137634390.1">
    <property type="nucleotide sequence ID" value="NZ_BJDL01000009.1"/>
</dbReference>
<feature type="compositionally biased region" description="Low complexity" evidence="5">
    <location>
        <begin position="144"/>
        <end position="183"/>
    </location>
</feature>
<feature type="compositionally biased region" description="Low complexity" evidence="5">
    <location>
        <begin position="2545"/>
        <end position="2560"/>
    </location>
</feature>
<dbReference type="Pfam" id="PF16403">
    <property type="entry name" value="Bact_surface_Ig-like"/>
    <property type="match status" value="1"/>
</dbReference>
<dbReference type="Pfam" id="PF19258">
    <property type="entry name" value="KxYKxGKxW_sig"/>
    <property type="match status" value="1"/>
</dbReference>
<dbReference type="EMBL" id="JBHTOJ010000017">
    <property type="protein sequence ID" value="MFD1420854.1"/>
    <property type="molecule type" value="Genomic_DNA"/>
</dbReference>
<dbReference type="Pfam" id="PF03382">
    <property type="entry name" value="DUF285"/>
    <property type="match status" value="4"/>
</dbReference>
<keyword evidence="3 7" id="KW-0732">Signal</keyword>
<dbReference type="Pfam" id="PF07523">
    <property type="entry name" value="Big_3"/>
    <property type="match status" value="2"/>
</dbReference>
<evidence type="ECO:0000313" key="9">
    <source>
        <dbReference type="EMBL" id="MFD1420854.1"/>
    </source>
</evidence>
<feature type="compositionally biased region" description="Low complexity" evidence="5">
    <location>
        <begin position="52"/>
        <end position="105"/>
    </location>
</feature>
<keyword evidence="4" id="KW-0572">Peptidoglycan-anchor</keyword>
<evidence type="ECO:0000256" key="4">
    <source>
        <dbReference type="ARBA" id="ARBA00023088"/>
    </source>
</evidence>
<keyword evidence="6" id="KW-0472">Membrane</keyword>
<feature type="signal peptide" evidence="7">
    <location>
        <begin position="1"/>
        <end position="45"/>
    </location>
</feature>
<dbReference type="NCBIfam" id="TIGR03715">
    <property type="entry name" value="KxYKxGKxW"/>
    <property type="match status" value="1"/>
</dbReference>
<dbReference type="SUPFAM" id="SSF52058">
    <property type="entry name" value="L domain-like"/>
    <property type="match status" value="2"/>
</dbReference>
<name>A0ABW4C3D2_9LACO</name>
<feature type="region of interest" description="Disordered" evidence="5">
    <location>
        <begin position="43"/>
        <end position="206"/>
    </location>
</feature>
<keyword evidence="10" id="KW-1185">Reference proteome</keyword>
<dbReference type="InterPro" id="IPR032675">
    <property type="entry name" value="LRR_dom_sf"/>
</dbReference>
<dbReference type="Gene3D" id="3.80.10.10">
    <property type="entry name" value="Ribonuclease Inhibitor"/>
    <property type="match status" value="3"/>
</dbReference>
<keyword evidence="2" id="KW-0964">Secreted</keyword>
<dbReference type="InterPro" id="IPR022263">
    <property type="entry name" value="KxYKxGKxW"/>
</dbReference>
<feature type="transmembrane region" description="Helical" evidence="6">
    <location>
        <begin position="2681"/>
        <end position="2699"/>
    </location>
</feature>
<proteinExistence type="predicted"/>
<feature type="region of interest" description="Disordered" evidence="5">
    <location>
        <begin position="2653"/>
        <end position="2677"/>
    </location>
</feature>
<organism evidence="9 10">
    <name type="scientific">Lactiplantibacillus songbeiensis</name>
    <dbReference type="NCBI Taxonomy" id="2559920"/>
    <lineage>
        <taxon>Bacteria</taxon>
        <taxon>Bacillati</taxon>
        <taxon>Bacillota</taxon>
        <taxon>Bacilli</taxon>
        <taxon>Lactobacillales</taxon>
        <taxon>Lactobacillaceae</taxon>
        <taxon>Lactiplantibacillus</taxon>
    </lineage>
</organism>
<keyword evidence="6" id="KW-1133">Transmembrane helix</keyword>
<accession>A0ABW4C3D2</accession>
<evidence type="ECO:0000256" key="7">
    <source>
        <dbReference type="SAM" id="SignalP"/>
    </source>
</evidence>
<dbReference type="InterPro" id="IPR013783">
    <property type="entry name" value="Ig-like_fold"/>
</dbReference>
<feature type="compositionally biased region" description="Polar residues" evidence="5">
    <location>
        <begin position="184"/>
        <end position="206"/>
    </location>
</feature>
<dbReference type="InterPro" id="IPR011889">
    <property type="entry name" value="Liste_lipo_26"/>
</dbReference>
<protein>
    <submittedName>
        <fullName evidence="9">BspA family leucine-rich repeat surface protein</fullName>
    </submittedName>
</protein>
<reference evidence="10" key="1">
    <citation type="journal article" date="2019" name="Int. J. Syst. Evol. Microbiol.">
        <title>The Global Catalogue of Microorganisms (GCM) 10K type strain sequencing project: providing services to taxonomists for standard genome sequencing and annotation.</title>
        <authorList>
            <consortium name="The Broad Institute Genomics Platform"/>
            <consortium name="The Broad Institute Genome Sequencing Center for Infectious Disease"/>
            <person name="Wu L."/>
            <person name="Ma J."/>
        </authorList>
    </citation>
    <scope>NUCLEOTIDE SEQUENCE [LARGE SCALE GENOMIC DNA]</scope>
    <source>
        <strain evidence="10">CCM 8931</strain>
    </source>
</reference>
<feature type="compositionally biased region" description="Polar residues" evidence="5">
    <location>
        <begin position="2668"/>
        <end position="2677"/>
    </location>
</feature>
<feature type="compositionally biased region" description="Polar residues" evidence="5">
    <location>
        <begin position="130"/>
        <end position="143"/>
    </location>
</feature>
<dbReference type="InterPro" id="IPR005046">
    <property type="entry name" value="DUF285"/>
</dbReference>
<feature type="chain" id="PRO_5045379348" evidence="7">
    <location>
        <begin position="46"/>
        <end position="2704"/>
    </location>
</feature>
<feature type="compositionally biased region" description="Low complexity" evidence="5">
    <location>
        <begin position="2569"/>
        <end position="2578"/>
    </location>
</feature>